<feature type="region of interest" description="Disordered" evidence="1">
    <location>
        <begin position="192"/>
        <end position="220"/>
    </location>
</feature>
<sequence length="497" mass="53716">MSGVAAPAAVLLPAPRPSDDDVSVLSGLYVPEASQWLSTSAGRIASDGYSWMQAVHWVAGSGLYKPRLHRSHGPRSFGPTTVRVAQELAQLFPCRPGIEYLMRRTGLAERSVQNHLQILRETGLLAYIVKGTRVSSGPAQASEFARMIPPEFDAALGIRTVQRNEDAPAYTRAVSGIAEAGRELMAKLAAKAARKVRKPRSKTSSKAPARGARKGAEQGVVTAVSDEARCTPMQVGTSTVSSAGGTSFPPESKLASGVSKSPTPKMSKAKAGGRRKLNVIGRRFQLARELTQELDWLRGCSVPRIAWVARNVADAGWTVTDVKGWLHLRGEAARVRRGSGLLAVLLAGAETVLDTPQKRADAVEQWRGAQEAARRHRIQQVRARTERYEGNWAAPTSRAVRREVEAAFAQVTEAASGGRRQDLGDGADDQALAPEPSEQELAELRAAAAGELMRGETTLIRSLEPEMALRIFGERLVRRADQLEDGSRSSLMTYGHR</sequence>
<evidence type="ECO:0000313" key="2">
    <source>
        <dbReference type="EMBL" id="MDT6988054.1"/>
    </source>
</evidence>
<feature type="region of interest" description="Disordered" evidence="1">
    <location>
        <begin position="234"/>
        <end position="273"/>
    </location>
</feature>
<feature type="compositionally biased region" description="Low complexity" evidence="1">
    <location>
        <begin position="235"/>
        <end position="247"/>
    </location>
</feature>
<protein>
    <submittedName>
        <fullName evidence="2">Transcriptional regulator</fullName>
    </submittedName>
</protein>
<evidence type="ECO:0000313" key="3">
    <source>
        <dbReference type="Proteomes" id="UP001249760"/>
    </source>
</evidence>
<reference evidence="2 3" key="1">
    <citation type="submission" date="2023-05" db="EMBL/GenBank/DDBJ databases">
        <title>Streptomyces fuscus sp. nov., a brown-black pigment producing actinomyces isolated from dry sand of Sea duck farm.</title>
        <authorList>
            <person name="Xie J."/>
            <person name="Shen N."/>
        </authorList>
    </citation>
    <scope>NUCLEOTIDE SEQUENCE [LARGE SCALE GENOMIC DNA]</scope>
    <source>
        <strain evidence="2 3">CGMCC 4.1745</strain>
    </source>
</reference>
<feature type="compositionally biased region" description="Basic residues" evidence="1">
    <location>
        <begin position="192"/>
        <end position="203"/>
    </location>
</feature>
<accession>A0ABU3K1H2</accession>
<proteinExistence type="predicted"/>
<evidence type="ECO:0000256" key="1">
    <source>
        <dbReference type="SAM" id="MobiDB-lite"/>
    </source>
</evidence>
<feature type="region of interest" description="Disordered" evidence="1">
    <location>
        <begin position="413"/>
        <end position="437"/>
    </location>
</feature>
<dbReference type="EMBL" id="JASKMA010000040">
    <property type="protein sequence ID" value="MDT6988054.1"/>
    <property type="molecule type" value="Genomic_DNA"/>
</dbReference>
<dbReference type="RefSeq" id="WP_394307401.1">
    <property type="nucleotide sequence ID" value="NZ_JASKMA010000040.1"/>
</dbReference>
<comment type="caution">
    <text evidence="2">The sequence shown here is derived from an EMBL/GenBank/DDBJ whole genome shotgun (WGS) entry which is preliminary data.</text>
</comment>
<organism evidence="2 3">
    <name type="scientific">Streptomyces lusitanus</name>
    <dbReference type="NCBI Taxonomy" id="68232"/>
    <lineage>
        <taxon>Bacteria</taxon>
        <taxon>Bacillati</taxon>
        <taxon>Actinomycetota</taxon>
        <taxon>Actinomycetes</taxon>
        <taxon>Kitasatosporales</taxon>
        <taxon>Streptomycetaceae</taxon>
        <taxon>Streptomyces</taxon>
    </lineage>
</organism>
<gene>
    <name evidence="2" type="ORF">QNO04_31875</name>
</gene>
<dbReference type="Proteomes" id="UP001249760">
    <property type="component" value="Unassembled WGS sequence"/>
</dbReference>
<keyword evidence="3" id="KW-1185">Reference proteome</keyword>
<name>A0ABU3K1H2_9ACTN</name>